<organism evidence="1 2">
    <name type="scientific">Lindgomyces ingoldianus</name>
    <dbReference type="NCBI Taxonomy" id="673940"/>
    <lineage>
        <taxon>Eukaryota</taxon>
        <taxon>Fungi</taxon>
        <taxon>Dikarya</taxon>
        <taxon>Ascomycota</taxon>
        <taxon>Pezizomycotina</taxon>
        <taxon>Dothideomycetes</taxon>
        <taxon>Pleosporomycetidae</taxon>
        <taxon>Pleosporales</taxon>
        <taxon>Lindgomycetaceae</taxon>
        <taxon>Lindgomyces</taxon>
    </lineage>
</organism>
<protein>
    <submittedName>
        <fullName evidence="1">Nucleotidylyl transferase</fullName>
    </submittedName>
</protein>
<comment type="caution">
    <text evidence="1">The sequence shown here is derived from an EMBL/GenBank/DDBJ whole genome shotgun (WGS) entry which is preliminary data.</text>
</comment>
<keyword evidence="1" id="KW-0808">Transferase</keyword>
<keyword evidence="2" id="KW-1185">Reference proteome</keyword>
<evidence type="ECO:0000313" key="1">
    <source>
        <dbReference type="EMBL" id="KAF2474683.1"/>
    </source>
</evidence>
<proteinExistence type="predicted"/>
<name>A0ACB6R798_9PLEO</name>
<sequence>MPTLSTADLESSLGGLDLNVPLPQFDAANVLDNPLDICRSYLAEILCSLIECDPTVAYNSIQPSNNLENGDLVIILPRLCPGAKVNELGFDLQKKFPPCPLFGLPFLDGVHLRIMLMPETLPRLLLPFISDRKEAYGCDLNIGLNDSLLPESGRKRLVIEFSSPTITKDFEGKHLRSTIIGACISKMHQIMGWDVTKINYLGDWGKPIGLLGVGFEKFGSEEALQVDPIGHLLQVNHKITEEFAPEEAEHKRIRDEKGDTAELENQGLYAERNAFFKKMEDKNEEAFAFSKRVRDLNINYYTQLYARLGISFDEYSGESQVSEDTMNEIEKLLKDKGICEEKDGALLIDLRKHGMKSGAGIIRDRSSGSSTYLLRDLAAVLERSRKFEFEKMIFVVAADHNVHFSRVCKILELLDMPGLANKVQHVNFSEVSKMKEKLGAEYQPNEIIDQCQLAMLESLKAEEEKAQLLGDLGEAAKRMGINALLAQELSARRGNEHPFDISGMTSFKPGTGPDLQYWYAKLCSILKQQPGNAKLSTEDYDSLAEEDHANLLRVLAQYPDVTHAAYRSLEPATIMAYLVSVTEQLAFCFEEAKNNVTPAEAALYEATRQVLENGMSLLGLTPAVQVGQDL</sequence>
<accession>A0ACB6R798</accession>
<evidence type="ECO:0000313" key="2">
    <source>
        <dbReference type="Proteomes" id="UP000799755"/>
    </source>
</evidence>
<gene>
    <name evidence="1" type="ORF">BDR25DRAFT_332068</name>
</gene>
<dbReference type="Proteomes" id="UP000799755">
    <property type="component" value="Unassembled WGS sequence"/>
</dbReference>
<reference evidence="1" key="1">
    <citation type="journal article" date="2020" name="Stud. Mycol.">
        <title>101 Dothideomycetes genomes: a test case for predicting lifestyles and emergence of pathogens.</title>
        <authorList>
            <person name="Haridas S."/>
            <person name="Albert R."/>
            <person name="Binder M."/>
            <person name="Bloem J."/>
            <person name="Labutti K."/>
            <person name="Salamov A."/>
            <person name="Andreopoulos B."/>
            <person name="Baker S."/>
            <person name="Barry K."/>
            <person name="Bills G."/>
            <person name="Bluhm B."/>
            <person name="Cannon C."/>
            <person name="Castanera R."/>
            <person name="Culley D."/>
            <person name="Daum C."/>
            <person name="Ezra D."/>
            <person name="Gonzalez J."/>
            <person name="Henrissat B."/>
            <person name="Kuo A."/>
            <person name="Liang C."/>
            <person name="Lipzen A."/>
            <person name="Lutzoni F."/>
            <person name="Magnuson J."/>
            <person name="Mondo S."/>
            <person name="Nolan M."/>
            <person name="Ohm R."/>
            <person name="Pangilinan J."/>
            <person name="Park H.-J."/>
            <person name="Ramirez L."/>
            <person name="Alfaro M."/>
            <person name="Sun H."/>
            <person name="Tritt A."/>
            <person name="Yoshinaga Y."/>
            <person name="Zwiers L.-H."/>
            <person name="Turgeon B."/>
            <person name="Goodwin S."/>
            <person name="Spatafora J."/>
            <person name="Crous P."/>
            <person name="Grigoriev I."/>
        </authorList>
    </citation>
    <scope>NUCLEOTIDE SEQUENCE</scope>
    <source>
        <strain evidence="1">ATCC 200398</strain>
    </source>
</reference>
<dbReference type="EMBL" id="MU003497">
    <property type="protein sequence ID" value="KAF2474683.1"/>
    <property type="molecule type" value="Genomic_DNA"/>
</dbReference>